<proteinExistence type="predicted"/>
<dbReference type="RefSeq" id="WP_137813425.1">
    <property type="nucleotide sequence ID" value="NZ_BJFL01000007.1"/>
</dbReference>
<dbReference type="OrthoDB" id="3691637at2"/>
<dbReference type="EMBL" id="BJFL01000007">
    <property type="protein sequence ID" value="GDY30285.1"/>
    <property type="molecule type" value="Genomic_DNA"/>
</dbReference>
<evidence type="ECO:0000313" key="2">
    <source>
        <dbReference type="Proteomes" id="UP000298860"/>
    </source>
</evidence>
<name>A0A4D4J0Y2_9PSEU</name>
<sequence length="122" mass="14388">MSAEYEIFVRPRMAGTELNLLDDLTRIAHAEFTPVKPDQEDWYIARPERGAIEVDFHTDFLDDRDIPFSTHPICITVHKPREGTLQDAEMFSQEIYGELVRTDRYDCFLVFNMERLLAIHQR</sequence>
<dbReference type="AlphaFoldDB" id="A0A4D4J0Y2"/>
<reference evidence="2" key="1">
    <citation type="submission" date="2019-04" db="EMBL/GenBank/DDBJ databases">
        <title>Draft genome sequence of Pseudonocardiaceae bacterium SL3-2-4.</title>
        <authorList>
            <person name="Ningsih F."/>
            <person name="Yokota A."/>
            <person name="Sakai Y."/>
            <person name="Nanatani K."/>
            <person name="Yabe S."/>
            <person name="Oetari A."/>
            <person name="Sjamsuridzal W."/>
        </authorList>
    </citation>
    <scope>NUCLEOTIDE SEQUENCE [LARGE SCALE GENOMIC DNA]</scope>
    <source>
        <strain evidence="2">SL3-2-4</strain>
    </source>
</reference>
<organism evidence="1 2">
    <name type="scientific">Gandjariella thermophila</name>
    <dbReference type="NCBI Taxonomy" id="1931992"/>
    <lineage>
        <taxon>Bacteria</taxon>
        <taxon>Bacillati</taxon>
        <taxon>Actinomycetota</taxon>
        <taxon>Actinomycetes</taxon>
        <taxon>Pseudonocardiales</taxon>
        <taxon>Pseudonocardiaceae</taxon>
        <taxon>Gandjariella</taxon>
    </lineage>
</organism>
<accession>A0A4D4J0Y2</accession>
<gene>
    <name evidence="1" type="ORF">GTS_19180</name>
</gene>
<dbReference type="Proteomes" id="UP000298860">
    <property type="component" value="Unassembled WGS sequence"/>
</dbReference>
<protein>
    <submittedName>
        <fullName evidence="1">Uncharacterized protein</fullName>
    </submittedName>
</protein>
<comment type="caution">
    <text evidence="1">The sequence shown here is derived from an EMBL/GenBank/DDBJ whole genome shotgun (WGS) entry which is preliminary data.</text>
</comment>
<evidence type="ECO:0000313" key="1">
    <source>
        <dbReference type="EMBL" id="GDY30285.1"/>
    </source>
</evidence>
<keyword evidence="2" id="KW-1185">Reference proteome</keyword>